<evidence type="ECO:0000313" key="1">
    <source>
        <dbReference type="EMBL" id="CAG8498853.1"/>
    </source>
</evidence>
<feature type="non-terminal residue" evidence="1">
    <location>
        <position position="449"/>
    </location>
</feature>
<dbReference type="Proteomes" id="UP000789525">
    <property type="component" value="Unassembled WGS sequence"/>
</dbReference>
<proteinExistence type="predicted"/>
<accession>A0ACA9L073</accession>
<reference evidence="1" key="1">
    <citation type="submission" date="2021-06" db="EMBL/GenBank/DDBJ databases">
        <authorList>
            <person name="Kallberg Y."/>
            <person name="Tangrot J."/>
            <person name="Rosling A."/>
        </authorList>
    </citation>
    <scope>NUCLEOTIDE SEQUENCE</scope>
    <source>
        <strain evidence="1">CL356</strain>
    </source>
</reference>
<comment type="caution">
    <text evidence="1">The sequence shown here is derived from an EMBL/GenBank/DDBJ whole genome shotgun (WGS) entry which is preliminary data.</text>
</comment>
<dbReference type="EMBL" id="CAJVPT010003696">
    <property type="protein sequence ID" value="CAG8498853.1"/>
    <property type="molecule type" value="Genomic_DNA"/>
</dbReference>
<evidence type="ECO:0000313" key="2">
    <source>
        <dbReference type="Proteomes" id="UP000789525"/>
    </source>
</evidence>
<sequence length="449" mass="52457">MRDIHAEYGDLCDIYFGSRRFILVSDKNIAQRILKPTIDGPFHNRFKVDIKDFKELGVIDHGVLANESYSDWSYHRRFLNKALMAPQFIKQAVKVVHDNFLEMSKYWDKLGEDRILEFNHWMKRYFMDTVFITAVSRPACSLVCYYNEVDPDNELNVPKSVLKEANIFLQSIDALVQSLIYFISIPKIIRNFPGINKYTQYIKGRINWLKNNIDDIIKSRREEIFKMPIDQKLIPDILIMFLTANTERDITEQIVDDLHDKPMSDKDVQSNLLAVLSGGINSSANTMCFLVYYLENYPEVKQKMMEEIERVIGKDPDSSFTFESLSKLEYTEAIIKEESRLKASCPNIARVNSVPEDVGGYKWSKETNFLINIEGIHHHKSYWKDPHIFNPSRFLKDPESERLNYMFGGGMRKCPGRNLAMMELKATLVMLYRKYDIELMGPLKENIKT</sequence>
<name>A0ACA9L073_9GLOM</name>
<keyword evidence="2" id="KW-1185">Reference proteome</keyword>
<protein>
    <submittedName>
        <fullName evidence="1">1505_t:CDS:1</fullName>
    </submittedName>
</protein>
<gene>
    <name evidence="1" type="ORF">ACOLOM_LOCUS2705</name>
</gene>
<organism evidence="1 2">
    <name type="scientific">Acaulospora colombiana</name>
    <dbReference type="NCBI Taxonomy" id="27376"/>
    <lineage>
        <taxon>Eukaryota</taxon>
        <taxon>Fungi</taxon>
        <taxon>Fungi incertae sedis</taxon>
        <taxon>Mucoromycota</taxon>
        <taxon>Glomeromycotina</taxon>
        <taxon>Glomeromycetes</taxon>
        <taxon>Diversisporales</taxon>
        <taxon>Acaulosporaceae</taxon>
        <taxon>Acaulospora</taxon>
    </lineage>
</organism>